<dbReference type="InterPro" id="IPR011009">
    <property type="entry name" value="Kinase-like_dom_sf"/>
</dbReference>
<dbReference type="STRING" id="946362.F2UQD2"/>
<dbReference type="AlphaFoldDB" id="F2UQD2"/>
<dbReference type="InterPro" id="IPR000008">
    <property type="entry name" value="C2_dom"/>
</dbReference>
<dbReference type="InterPro" id="IPR017441">
    <property type="entry name" value="Protein_kinase_ATP_BS"/>
</dbReference>
<feature type="compositionally biased region" description="Low complexity" evidence="8">
    <location>
        <begin position="22"/>
        <end position="35"/>
    </location>
</feature>
<evidence type="ECO:0000256" key="3">
    <source>
        <dbReference type="ARBA" id="ARBA00022679"/>
    </source>
</evidence>
<keyword evidence="6 7" id="KW-0067">ATP-binding</keyword>
<dbReference type="InterPro" id="IPR008271">
    <property type="entry name" value="Ser/Thr_kinase_AS"/>
</dbReference>
<evidence type="ECO:0000256" key="6">
    <source>
        <dbReference type="ARBA" id="ARBA00022840"/>
    </source>
</evidence>
<feature type="binding site" evidence="7">
    <location>
        <position position="343"/>
    </location>
    <ligand>
        <name>ATP</name>
        <dbReference type="ChEBI" id="CHEBI:30616"/>
    </ligand>
</feature>
<dbReference type="GO" id="GO:0004674">
    <property type="term" value="F:protein serine/threonine kinase activity"/>
    <property type="evidence" value="ECO:0007669"/>
    <property type="project" value="UniProtKB-KW"/>
</dbReference>
<dbReference type="SUPFAM" id="SSF56112">
    <property type="entry name" value="Protein kinase-like (PK-like)"/>
    <property type="match status" value="1"/>
</dbReference>
<dbReference type="Proteomes" id="UP000007799">
    <property type="component" value="Unassembled WGS sequence"/>
</dbReference>
<feature type="compositionally biased region" description="Basic residues" evidence="8">
    <location>
        <begin position="82"/>
        <end position="110"/>
    </location>
</feature>
<feature type="compositionally biased region" description="Basic and acidic residues" evidence="8">
    <location>
        <begin position="39"/>
        <end position="81"/>
    </location>
</feature>
<keyword evidence="2" id="KW-0597">Phosphoprotein</keyword>
<keyword evidence="1 11" id="KW-0723">Serine/threonine-protein kinase</keyword>
<dbReference type="PROSITE" id="PS00107">
    <property type="entry name" value="PROTEIN_KINASE_ATP"/>
    <property type="match status" value="1"/>
</dbReference>
<dbReference type="PROSITE" id="PS50004">
    <property type="entry name" value="C2"/>
    <property type="match status" value="1"/>
</dbReference>
<dbReference type="SMART" id="SM00239">
    <property type="entry name" value="C2"/>
    <property type="match status" value="1"/>
</dbReference>
<dbReference type="InterPro" id="IPR000719">
    <property type="entry name" value="Prot_kinase_dom"/>
</dbReference>
<evidence type="ECO:0000259" key="9">
    <source>
        <dbReference type="PROSITE" id="PS50004"/>
    </source>
</evidence>
<keyword evidence="4 7" id="KW-0547">Nucleotide-binding</keyword>
<evidence type="ECO:0000256" key="5">
    <source>
        <dbReference type="ARBA" id="ARBA00022777"/>
    </source>
</evidence>
<dbReference type="GO" id="GO:0005524">
    <property type="term" value="F:ATP binding"/>
    <property type="evidence" value="ECO:0007669"/>
    <property type="project" value="UniProtKB-UniRule"/>
</dbReference>
<keyword evidence="12" id="KW-1185">Reference proteome</keyword>
<gene>
    <name evidence="11" type="ORF">PTSG_10123</name>
</gene>
<keyword evidence="5 11" id="KW-0418">Kinase</keyword>
<dbReference type="SUPFAM" id="SSF49562">
    <property type="entry name" value="C2 domain (Calcium/lipid-binding domain, CaLB)"/>
    <property type="match status" value="1"/>
</dbReference>
<evidence type="ECO:0000256" key="1">
    <source>
        <dbReference type="ARBA" id="ARBA00022527"/>
    </source>
</evidence>
<dbReference type="EMBL" id="GL832989">
    <property type="protein sequence ID" value="EGD79837.1"/>
    <property type="molecule type" value="Genomic_DNA"/>
</dbReference>
<dbReference type="InterPro" id="IPR035892">
    <property type="entry name" value="C2_domain_sf"/>
</dbReference>
<sequence length="591" mass="65682">MPLFGSKKKKQKAEGEADGAAEAEASSSSSSSGVKRQLSKKEQKALEKEAKKEQKEKEKQEKAAKKAASKKEKQQRKESKKASKKASKKGSKKGSKKKDKKHQRRMGAQKVHRGRLFVRLDIAKNKLVAQVDEARDFHTVTKNDDANPYAVISIGPVPKGCDAVMKQQTKVVKGARKRAVFEQTFTFDISAITAGMRDNTRLRIELLHDAGRKRGTFLGGMAFTLNEIEDDDTPTQGWFRFLDEKKAINQNEPFRVMRKKEITKEIQELYGDVYGNKKPEERTYEEPVPAVDDAELIESSGAVGGKKKVGIDSFTYLQVLGRGAFGKVLLAELNDTKDIYAVKVLSKEAVIEDDDVEATMIERRVLSVGAECPCLTGLYATFQTPERLYFVMEFIKGGDLMFHASNLGSFTEPQAQLLLAEVCCGLWFLHDRGIVYRDLKLDNVMLTGDGHAKLADFGLCKEGIWGAATTTTFCGTPGYLAPEIIQELPYGVSVDWWSLGVMAYEMMIGETPFDGDDEEEIFEAVLSAPLEFHASISAHARSLVTGWLQRDPKQRLGSDSAGKDGIKQHPCMKTTQINIPTYPLSPSFSHE</sequence>
<dbReference type="Gene3D" id="2.60.40.150">
    <property type="entry name" value="C2 domain"/>
    <property type="match status" value="1"/>
</dbReference>
<accession>F2UQD2</accession>
<dbReference type="PROSITE" id="PS00108">
    <property type="entry name" value="PROTEIN_KINASE_ST"/>
    <property type="match status" value="1"/>
</dbReference>
<dbReference type="PANTHER" id="PTHR24351">
    <property type="entry name" value="RIBOSOMAL PROTEIN S6 KINASE"/>
    <property type="match status" value="1"/>
</dbReference>
<dbReference type="FunFam" id="3.30.200.20:FF:000103">
    <property type="entry name" value="Protein kinase C"/>
    <property type="match status" value="1"/>
</dbReference>
<evidence type="ECO:0000259" key="10">
    <source>
        <dbReference type="PROSITE" id="PS50011"/>
    </source>
</evidence>
<evidence type="ECO:0000256" key="8">
    <source>
        <dbReference type="SAM" id="MobiDB-lite"/>
    </source>
</evidence>
<dbReference type="eggNOG" id="KOG0696">
    <property type="taxonomic scope" value="Eukaryota"/>
</dbReference>
<evidence type="ECO:0000313" key="11">
    <source>
        <dbReference type="EMBL" id="EGD79837.1"/>
    </source>
</evidence>
<dbReference type="Gene3D" id="1.10.510.10">
    <property type="entry name" value="Transferase(Phosphotransferase) domain 1"/>
    <property type="match status" value="1"/>
</dbReference>
<dbReference type="InParanoid" id="F2UQD2"/>
<dbReference type="SMART" id="SM00220">
    <property type="entry name" value="S_TKc"/>
    <property type="match status" value="1"/>
</dbReference>
<protein>
    <submittedName>
        <fullName evidence="11">Serine/threonine protein kinase</fullName>
    </submittedName>
</protein>
<proteinExistence type="predicted"/>
<dbReference type="OMA" id="EHRKHLC"/>
<dbReference type="Pfam" id="PF00069">
    <property type="entry name" value="Pkinase"/>
    <property type="match status" value="1"/>
</dbReference>
<dbReference type="OrthoDB" id="63267at2759"/>
<feature type="region of interest" description="Disordered" evidence="8">
    <location>
        <begin position="1"/>
        <end position="110"/>
    </location>
</feature>
<dbReference type="KEGG" id="sre:PTSG_10123"/>
<dbReference type="GeneID" id="16068991"/>
<evidence type="ECO:0000313" key="12">
    <source>
        <dbReference type="Proteomes" id="UP000007799"/>
    </source>
</evidence>
<feature type="domain" description="Protein kinase" evidence="10">
    <location>
        <begin position="314"/>
        <end position="572"/>
    </location>
</feature>
<name>F2UQD2_SALR5</name>
<dbReference type="RefSeq" id="XP_004988458.1">
    <property type="nucleotide sequence ID" value="XM_004988401.1"/>
</dbReference>
<dbReference type="Gene3D" id="3.30.200.20">
    <property type="entry name" value="Phosphorylase Kinase, domain 1"/>
    <property type="match status" value="1"/>
</dbReference>
<feature type="domain" description="C2" evidence="9">
    <location>
        <begin position="112"/>
        <end position="239"/>
    </location>
</feature>
<feature type="compositionally biased region" description="Basic residues" evidence="8">
    <location>
        <begin position="1"/>
        <end position="11"/>
    </location>
</feature>
<reference evidence="11" key="1">
    <citation type="submission" date="2009-08" db="EMBL/GenBank/DDBJ databases">
        <title>Annotation of Salpingoeca rosetta.</title>
        <authorList>
            <consortium name="The Broad Institute Genome Sequencing Platform"/>
            <person name="Russ C."/>
            <person name="Cuomo C."/>
            <person name="Burger G."/>
            <person name="Gray M.W."/>
            <person name="Holland P.W.H."/>
            <person name="King N."/>
            <person name="Lang F.B.F."/>
            <person name="Roger A.J."/>
            <person name="Ruiz-Trillo I."/>
            <person name="Young S.K."/>
            <person name="Zeng Q."/>
            <person name="Gargeya S."/>
            <person name="Alvarado L."/>
            <person name="Berlin A."/>
            <person name="Chapman S.B."/>
            <person name="Chen Z."/>
            <person name="Freedman E."/>
            <person name="Gellesch M."/>
            <person name="Goldberg J."/>
            <person name="Griggs A."/>
            <person name="Gujja S."/>
            <person name="Heilman E."/>
            <person name="Heiman D."/>
            <person name="Howarth C."/>
            <person name="Mehta T."/>
            <person name="Neiman D."/>
            <person name="Pearson M."/>
            <person name="Roberts A."/>
            <person name="Saif S."/>
            <person name="Shea T."/>
            <person name="Shenoy N."/>
            <person name="Sisk P."/>
            <person name="Stolte C."/>
            <person name="Sykes S."/>
            <person name="White J."/>
            <person name="Yandava C."/>
            <person name="Haas B."/>
            <person name="Nusbaum C."/>
            <person name="Birren B."/>
        </authorList>
    </citation>
    <scope>NUCLEOTIDE SEQUENCE [LARGE SCALE GENOMIC DNA]</scope>
    <source>
        <strain evidence="11">ATCC 50818</strain>
    </source>
</reference>
<dbReference type="Pfam" id="PF00168">
    <property type="entry name" value="C2"/>
    <property type="match status" value="1"/>
</dbReference>
<evidence type="ECO:0000256" key="4">
    <source>
        <dbReference type="ARBA" id="ARBA00022741"/>
    </source>
</evidence>
<dbReference type="PROSITE" id="PS50011">
    <property type="entry name" value="PROTEIN_KINASE_DOM"/>
    <property type="match status" value="1"/>
</dbReference>
<keyword evidence="3" id="KW-0808">Transferase</keyword>
<dbReference type="FunFam" id="1.10.510.10:FF:000048">
    <property type="entry name" value="Protein kinase C"/>
    <property type="match status" value="1"/>
</dbReference>
<organism evidence="12">
    <name type="scientific">Salpingoeca rosetta (strain ATCC 50818 / BSB-021)</name>
    <dbReference type="NCBI Taxonomy" id="946362"/>
    <lineage>
        <taxon>Eukaryota</taxon>
        <taxon>Choanoflagellata</taxon>
        <taxon>Craspedida</taxon>
        <taxon>Salpingoecidae</taxon>
        <taxon>Salpingoeca</taxon>
    </lineage>
</organism>
<evidence type="ECO:0000256" key="2">
    <source>
        <dbReference type="ARBA" id="ARBA00022553"/>
    </source>
</evidence>
<evidence type="ECO:0000256" key="7">
    <source>
        <dbReference type="PROSITE-ProRule" id="PRU10141"/>
    </source>
</evidence>